<evidence type="ECO:0000256" key="5">
    <source>
        <dbReference type="PROSITE-ProRule" id="PRU00043"/>
    </source>
</evidence>
<dbReference type="EMBL" id="WNYA01091518">
    <property type="protein sequence ID" value="KAG8534765.1"/>
    <property type="molecule type" value="Genomic_DNA"/>
</dbReference>
<organism evidence="7 8">
    <name type="scientific">Engystomops pustulosus</name>
    <name type="common">Tungara frog</name>
    <name type="synonym">Physalaemus pustulosus</name>
    <dbReference type="NCBI Taxonomy" id="76066"/>
    <lineage>
        <taxon>Eukaryota</taxon>
        <taxon>Metazoa</taxon>
        <taxon>Chordata</taxon>
        <taxon>Craniata</taxon>
        <taxon>Vertebrata</taxon>
        <taxon>Euteleostomi</taxon>
        <taxon>Amphibia</taxon>
        <taxon>Batrachia</taxon>
        <taxon>Anura</taxon>
        <taxon>Neobatrachia</taxon>
        <taxon>Hyloidea</taxon>
        <taxon>Leptodactylidae</taxon>
        <taxon>Leiuperinae</taxon>
        <taxon>Engystomops</taxon>
    </lineage>
</organism>
<dbReference type="SUPFAM" id="SSF49313">
    <property type="entry name" value="Cadherin-like"/>
    <property type="match status" value="2"/>
</dbReference>
<dbReference type="GO" id="GO:0045296">
    <property type="term" value="F:cadherin binding"/>
    <property type="evidence" value="ECO:0007669"/>
    <property type="project" value="TreeGrafter"/>
</dbReference>
<comment type="caution">
    <text evidence="7">The sequence shown here is derived from an EMBL/GenBank/DDBJ whole genome shotgun (WGS) entry which is preliminary data.</text>
</comment>
<dbReference type="SMART" id="SM00112">
    <property type="entry name" value="CA"/>
    <property type="match status" value="1"/>
</dbReference>
<keyword evidence="4" id="KW-0472">Membrane</keyword>
<evidence type="ECO:0000259" key="6">
    <source>
        <dbReference type="PROSITE" id="PS50268"/>
    </source>
</evidence>
<feature type="non-terminal residue" evidence="7">
    <location>
        <position position="1"/>
    </location>
</feature>
<dbReference type="GO" id="GO:0016477">
    <property type="term" value="P:cell migration"/>
    <property type="evidence" value="ECO:0007669"/>
    <property type="project" value="TreeGrafter"/>
</dbReference>
<proteinExistence type="predicted"/>
<dbReference type="InterPro" id="IPR039808">
    <property type="entry name" value="Cadherin"/>
</dbReference>
<name>A0AAV6YJ66_ENGPU</name>
<dbReference type="PRINTS" id="PR00205">
    <property type="entry name" value="CADHERIN"/>
</dbReference>
<accession>A0AAV6YJ66</accession>
<dbReference type="Proteomes" id="UP000824782">
    <property type="component" value="Unassembled WGS sequence"/>
</dbReference>
<reference evidence="7" key="1">
    <citation type="thesis" date="2020" institute="ProQuest LLC" country="789 East Eisenhower Parkway, Ann Arbor, MI, USA">
        <title>Comparative Genomics and Chromosome Evolution.</title>
        <authorList>
            <person name="Mudd A.B."/>
        </authorList>
    </citation>
    <scope>NUCLEOTIDE SEQUENCE</scope>
    <source>
        <strain evidence="7">237g6f4</strain>
        <tissue evidence="7">Blood</tissue>
    </source>
</reference>
<dbReference type="PANTHER" id="PTHR24027">
    <property type="entry name" value="CADHERIN-23"/>
    <property type="match status" value="1"/>
</dbReference>
<dbReference type="InterPro" id="IPR002126">
    <property type="entry name" value="Cadherin-like_dom"/>
</dbReference>
<dbReference type="GO" id="GO:0016342">
    <property type="term" value="C:catenin complex"/>
    <property type="evidence" value="ECO:0007669"/>
    <property type="project" value="TreeGrafter"/>
</dbReference>
<evidence type="ECO:0000256" key="2">
    <source>
        <dbReference type="ARBA" id="ARBA00022737"/>
    </source>
</evidence>
<dbReference type="GO" id="GO:0005509">
    <property type="term" value="F:calcium ion binding"/>
    <property type="evidence" value="ECO:0007669"/>
    <property type="project" value="UniProtKB-UniRule"/>
</dbReference>
<evidence type="ECO:0000256" key="4">
    <source>
        <dbReference type="ARBA" id="ARBA00023136"/>
    </source>
</evidence>
<keyword evidence="2" id="KW-0677">Repeat</keyword>
<evidence type="ECO:0000256" key="3">
    <source>
        <dbReference type="ARBA" id="ARBA00022837"/>
    </source>
</evidence>
<dbReference type="PANTHER" id="PTHR24027:SF441">
    <property type="entry name" value="CADHERIN DOMAIN-CONTAINING PROTEIN"/>
    <property type="match status" value="1"/>
</dbReference>
<dbReference type="Gene3D" id="2.60.40.60">
    <property type="entry name" value="Cadherins"/>
    <property type="match status" value="1"/>
</dbReference>
<evidence type="ECO:0000313" key="7">
    <source>
        <dbReference type="EMBL" id="KAG8534765.1"/>
    </source>
</evidence>
<dbReference type="GO" id="GO:0008013">
    <property type="term" value="F:beta-catenin binding"/>
    <property type="evidence" value="ECO:0007669"/>
    <property type="project" value="TreeGrafter"/>
</dbReference>
<evidence type="ECO:0000256" key="1">
    <source>
        <dbReference type="ARBA" id="ARBA00004370"/>
    </source>
</evidence>
<dbReference type="GO" id="GO:0007156">
    <property type="term" value="P:homophilic cell adhesion via plasma membrane adhesion molecules"/>
    <property type="evidence" value="ECO:0007669"/>
    <property type="project" value="InterPro"/>
</dbReference>
<evidence type="ECO:0000313" key="8">
    <source>
        <dbReference type="Proteomes" id="UP000824782"/>
    </source>
</evidence>
<sequence>YKITRPSPSPFTILQNGHVLAPASGFSNAAATYQLQILVTDSLGNTCNGTLTIKVLPVYNNPVNFTTSSVSVTIMENGGPNQMVTTVKAQGSHVLYEMITATADYYIQSGTGTIRSTYNLDLETTPSLVTTVLEVRAYDRYQRSNSATVTVTINVLDVNDIAPKCSPAIIV</sequence>
<comment type="subcellular location">
    <subcellularLocation>
        <location evidence="1">Membrane</location>
    </subcellularLocation>
</comment>
<keyword evidence="8" id="KW-1185">Reference proteome</keyword>
<keyword evidence="3 5" id="KW-0106">Calcium</keyword>
<dbReference type="CDD" id="cd11304">
    <property type="entry name" value="Cadherin_repeat"/>
    <property type="match status" value="1"/>
</dbReference>
<dbReference type="PROSITE" id="PS50268">
    <property type="entry name" value="CADHERIN_2"/>
    <property type="match status" value="1"/>
</dbReference>
<gene>
    <name evidence="7" type="ORF">GDO81_018600</name>
</gene>
<protein>
    <recommendedName>
        <fullName evidence="6">Cadherin domain-containing protein</fullName>
    </recommendedName>
</protein>
<feature type="domain" description="Cadherin" evidence="6">
    <location>
        <begin position="66"/>
        <end position="165"/>
    </location>
</feature>
<dbReference type="AlphaFoldDB" id="A0AAV6YJ66"/>
<dbReference type="InterPro" id="IPR015919">
    <property type="entry name" value="Cadherin-like_sf"/>
</dbReference>